<keyword evidence="10 11" id="KW-0325">Glycoprotein</keyword>
<dbReference type="HOGENOM" id="CLU_044391_1_3_1"/>
<feature type="domain" description="Galactosyltransferase C-terminal" evidence="12">
    <location>
        <begin position="181"/>
        <end position="258"/>
    </location>
</feature>
<evidence type="ECO:0000259" key="13">
    <source>
        <dbReference type="Pfam" id="PF13733"/>
    </source>
</evidence>
<dbReference type="FunCoup" id="D7EJY6">
    <property type="interactions" value="78"/>
</dbReference>
<evidence type="ECO:0000313" key="15">
    <source>
        <dbReference type="Proteomes" id="UP000007266"/>
    </source>
</evidence>
<evidence type="ECO:0000256" key="11">
    <source>
        <dbReference type="RuleBase" id="RU368121"/>
    </source>
</evidence>
<dbReference type="EMBL" id="KQ972213">
    <property type="protein sequence ID" value="EFA12917.2"/>
    <property type="molecule type" value="Genomic_DNA"/>
</dbReference>
<dbReference type="AlphaFoldDB" id="D7EJY6"/>
<dbReference type="STRING" id="7070.D7EJY6"/>
<keyword evidence="4 11" id="KW-0328">Glycosyltransferase</keyword>
<evidence type="ECO:0000256" key="5">
    <source>
        <dbReference type="ARBA" id="ARBA00022679"/>
    </source>
</evidence>
<evidence type="ECO:0000256" key="7">
    <source>
        <dbReference type="ARBA" id="ARBA00022968"/>
    </source>
</evidence>
<dbReference type="InParanoid" id="D7EJY6"/>
<evidence type="ECO:0000313" key="14">
    <source>
        <dbReference type="EMBL" id="EFA12917.2"/>
    </source>
</evidence>
<keyword evidence="8 11" id="KW-1133">Transmembrane helix</keyword>
<dbReference type="PANTHER" id="PTHR19300">
    <property type="entry name" value="BETA-1,4-GALACTOSYLTRANSFERASE"/>
    <property type="match status" value="1"/>
</dbReference>
<evidence type="ECO:0000256" key="8">
    <source>
        <dbReference type="ARBA" id="ARBA00022989"/>
    </source>
</evidence>
<dbReference type="InterPro" id="IPR027791">
    <property type="entry name" value="Galactosyl_T_C"/>
</dbReference>
<keyword evidence="9 11" id="KW-0472">Membrane</keyword>
<dbReference type="Gene3D" id="3.90.550.10">
    <property type="entry name" value="Spore Coat Polysaccharide Biosynthesis Protein SpsA, Chain A"/>
    <property type="match status" value="1"/>
</dbReference>
<comment type="cofactor">
    <cofactor evidence="11">
        <name>Mn(2+)</name>
        <dbReference type="ChEBI" id="CHEBI:29035"/>
    </cofactor>
</comment>
<dbReference type="GO" id="GO:0005975">
    <property type="term" value="P:carbohydrate metabolic process"/>
    <property type="evidence" value="ECO:0007669"/>
    <property type="project" value="InterPro"/>
</dbReference>
<evidence type="ECO:0000256" key="3">
    <source>
        <dbReference type="ARBA" id="ARBA00005735"/>
    </source>
</evidence>
<dbReference type="Pfam" id="PF13733">
    <property type="entry name" value="Glyco_transf_7N"/>
    <property type="match status" value="1"/>
</dbReference>
<evidence type="ECO:0000256" key="6">
    <source>
        <dbReference type="ARBA" id="ARBA00022692"/>
    </source>
</evidence>
<dbReference type="eggNOG" id="KOG3916">
    <property type="taxonomic scope" value="Eukaryota"/>
</dbReference>
<comment type="subcellular location">
    <subcellularLocation>
        <location evidence="1 11">Membrane</location>
        <topology evidence="1 11">Single-pass type II membrane protein</topology>
    </subcellularLocation>
</comment>
<keyword evidence="15" id="KW-1185">Reference proteome</keyword>
<dbReference type="Pfam" id="PF02709">
    <property type="entry name" value="Glyco_transf_7C"/>
    <property type="match status" value="1"/>
</dbReference>
<keyword evidence="11" id="KW-0479">Metal-binding</keyword>
<comment type="function">
    <text evidence="11">Catalyzes the transfer of galactose onto proteins or lipids.</text>
</comment>
<evidence type="ECO:0000256" key="2">
    <source>
        <dbReference type="ARBA" id="ARBA00004922"/>
    </source>
</evidence>
<evidence type="ECO:0000256" key="10">
    <source>
        <dbReference type="ARBA" id="ARBA00023180"/>
    </source>
</evidence>
<feature type="domain" description="Galactosyltransferase N-terminal" evidence="13">
    <location>
        <begin position="75"/>
        <end position="176"/>
    </location>
</feature>
<reference evidence="14 15" key="1">
    <citation type="journal article" date="2008" name="Nature">
        <title>The genome of the model beetle and pest Tribolium castaneum.</title>
        <authorList>
            <consortium name="Tribolium Genome Sequencing Consortium"/>
            <person name="Richards S."/>
            <person name="Gibbs R.A."/>
            <person name="Weinstock G.M."/>
            <person name="Brown S.J."/>
            <person name="Denell R."/>
            <person name="Beeman R.W."/>
            <person name="Gibbs R."/>
            <person name="Beeman R.W."/>
            <person name="Brown S.J."/>
            <person name="Bucher G."/>
            <person name="Friedrich M."/>
            <person name="Grimmelikhuijzen C.J."/>
            <person name="Klingler M."/>
            <person name="Lorenzen M."/>
            <person name="Richards S."/>
            <person name="Roth S."/>
            <person name="Schroder R."/>
            <person name="Tautz D."/>
            <person name="Zdobnov E.M."/>
            <person name="Muzny D."/>
            <person name="Gibbs R.A."/>
            <person name="Weinstock G.M."/>
            <person name="Attaway T."/>
            <person name="Bell S."/>
            <person name="Buhay C.J."/>
            <person name="Chandrabose M.N."/>
            <person name="Chavez D."/>
            <person name="Clerk-Blankenburg K.P."/>
            <person name="Cree A."/>
            <person name="Dao M."/>
            <person name="Davis C."/>
            <person name="Chacko J."/>
            <person name="Dinh H."/>
            <person name="Dugan-Rocha S."/>
            <person name="Fowler G."/>
            <person name="Garner T.T."/>
            <person name="Garnes J."/>
            <person name="Gnirke A."/>
            <person name="Hawes A."/>
            <person name="Hernandez J."/>
            <person name="Hines S."/>
            <person name="Holder M."/>
            <person name="Hume J."/>
            <person name="Jhangiani S.N."/>
            <person name="Joshi V."/>
            <person name="Khan Z.M."/>
            <person name="Jackson L."/>
            <person name="Kovar C."/>
            <person name="Kowis A."/>
            <person name="Lee S."/>
            <person name="Lewis L.R."/>
            <person name="Margolis J."/>
            <person name="Morgan M."/>
            <person name="Nazareth L.V."/>
            <person name="Nguyen N."/>
            <person name="Okwuonu G."/>
            <person name="Parker D."/>
            <person name="Richards S."/>
            <person name="Ruiz S.J."/>
            <person name="Santibanez J."/>
            <person name="Savard J."/>
            <person name="Scherer S.E."/>
            <person name="Schneider B."/>
            <person name="Sodergren E."/>
            <person name="Tautz D."/>
            <person name="Vattahil S."/>
            <person name="Villasana D."/>
            <person name="White C.S."/>
            <person name="Wright R."/>
            <person name="Park Y."/>
            <person name="Beeman R.W."/>
            <person name="Lord J."/>
            <person name="Oppert B."/>
            <person name="Lorenzen M."/>
            <person name="Brown S."/>
            <person name="Wang L."/>
            <person name="Savard J."/>
            <person name="Tautz D."/>
            <person name="Richards S."/>
            <person name="Weinstock G."/>
            <person name="Gibbs R.A."/>
            <person name="Liu Y."/>
            <person name="Worley K."/>
            <person name="Weinstock G."/>
            <person name="Elsik C.G."/>
            <person name="Reese J.T."/>
            <person name="Elhaik E."/>
            <person name="Landan G."/>
            <person name="Graur D."/>
            <person name="Arensburger P."/>
            <person name="Atkinson P."/>
            <person name="Beeman R.W."/>
            <person name="Beidler J."/>
            <person name="Brown S.J."/>
            <person name="Demuth J.P."/>
            <person name="Drury D.W."/>
            <person name="Du Y.Z."/>
            <person name="Fujiwara H."/>
            <person name="Lorenzen M."/>
            <person name="Maselli V."/>
            <person name="Osanai M."/>
            <person name="Park Y."/>
            <person name="Robertson H.M."/>
            <person name="Tu Z."/>
            <person name="Wang J.J."/>
            <person name="Wang S."/>
            <person name="Richards S."/>
            <person name="Song H."/>
            <person name="Zhang L."/>
            <person name="Sodergren E."/>
            <person name="Werner D."/>
            <person name="Stanke M."/>
            <person name="Morgenstern B."/>
            <person name="Solovyev V."/>
            <person name="Kosarev P."/>
            <person name="Brown G."/>
            <person name="Chen H.C."/>
            <person name="Ermolaeva O."/>
            <person name="Hlavina W."/>
            <person name="Kapustin Y."/>
            <person name="Kiryutin B."/>
            <person name="Kitts P."/>
            <person name="Maglott D."/>
            <person name="Pruitt K."/>
            <person name="Sapojnikov V."/>
            <person name="Souvorov A."/>
            <person name="Mackey A.J."/>
            <person name="Waterhouse R.M."/>
            <person name="Wyder S."/>
            <person name="Zdobnov E.M."/>
            <person name="Zdobnov E.M."/>
            <person name="Wyder S."/>
            <person name="Kriventseva E.V."/>
            <person name="Kadowaki T."/>
            <person name="Bork P."/>
            <person name="Aranda M."/>
            <person name="Bao R."/>
            <person name="Beermann A."/>
            <person name="Berns N."/>
            <person name="Bolognesi R."/>
            <person name="Bonneton F."/>
            <person name="Bopp D."/>
            <person name="Brown S.J."/>
            <person name="Bucher G."/>
            <person name="Butts T."/>
            <person name="Chaumot A."/>
            <person name="Denell R.E."/>
            <person name="Ferrier D.E."/>
            <person name="Friedrich M."/>
            <person name="Gordon C.M."/>
            <person name="Jindra M."/>
            <person name="Klingler M."/>
            <person name="Lan Q."/>
            <person name="Lattorff H.M."/>
            <person name="Laudet V."/>
            <person name="von Levetsow C."/>
            <person name="Liu Z."/>
            <person name="Lutz R."/>
            <person name="Lynch J.A."/>
            <person name="da Fonseca R.N."/>
            <person name="Posnien N."/>
            <person name="Reuter R."/>
            <person name="Roth S."/>
            <person name="Savard J."/>
            <person name="Schinko J.B."/>
            <person name="Schmitt C."/>
            <person name="Schoppmeier M."/>
            <person name="Schroder R."/>
            <person name="Shippy T.D."/>
            <person name="Simonnet F."/>
            <person name="Marques-Souza H."/>
            <person name="Tautz D."/>
            <person name="Tomoyasu Y."/>
            <person name="Trauner J."/>
            <person name="Van der Zee M."/>
            <person name="Vervoort M."/>
            <person name="Wittkopp N."/>
            <person name="Wimmer E.A."/>
            <person name="Yang X."/>
            <person name="Jones A.K."/>
            <person name="Sattelle D.B."/>
            <person name="Ebert P.R."/>
            <person name="Nelson D."/>
            <person name="Scott J.G."/>
            <person name="Beeman R.W."/>
            <person name="Muthukrishnan S."/>
            <person name="Kramer K.J."/>
            <person name="Arakane Y."/>
            <person name="Beeman R.W."/>
            <person name="Zhu Q."/>
            <person name="Hogenkamp D."/>
            <person name="Dixit R."/>
            <person name="Oppert B."/>
            <person name="Jiang H."/>
            <person name="Zou Z."/>
            <person name="Marshall J."/>
            <person name="Elpidina E."/>
            <person name="Vinokurov K."/>
            <person name="Oppert C."/>
            <person name="Zou Z."/>
            <person name="Evans J."/>
            <person name="Lu Z."/>
            <person name="Zhao P."/>
            <person name="Sumathipala N."/>
            <person name="Altincicek B."/>
            <person name="Vilcinskas A."/>
            <person name="Williams M."/>
            <person name="Hultmark D."/>
            <person name="Hetru C."/>
            <person name="Jiang H."/>
            <person name="Grimmelikhuijzen C.J."/>
            <person name="Hauser F."/>
            <person name="Cazzamali G."/>
            <person name="Williamson M."/>
            <person name="Park Y."/>
            <person name="Li B."/>
            <person name="Tanaka Y."/>
            <person name="Predel R."/>
            <person name="Neupert S."/>
            <person name="Schachtner J."/>
            <person name="Verleyen P."/>
            <person name="Raible F."/>
            <person name="Bork P."/>
            <person name="Friedrich M."/>
            <person name="Walden K.K."/>
            <person name="Robertson H.M."/>
            <person name="Angeli S."/>
            <person name="Foret S."/>
            <person name="Bucher G."/>
            <person name="Schuetz S."/>
            <person name="Maleszka R."/>
            <person name="Wimmer E.A."/>
            <person name="Beeman R.W."/>
            <person name="Lorenzen M."/>
            <person name="Tomoyasu Y."/>
            <person name="Miller S.C."/>
            <person name="Grossmann D."/>
            <person name="Bucher G."/>
        </authorList>
    </citation>
    <scope>NUCLEOTIDE SEQUENCE [LARGE SCALE GENOMIC DNA]</scope>
    <source>
        <strain evidence="14 15">Georgia GA2</strain>
    </source>
</reference>
<evidence type="ECO:0000256" key="9">
    <source>
        <dbReference type="ARBA" id="ARBA00023136"/>
    </source>
</evidence>
<evidence type="ECO:0000256" key="1">
    <source>
        <dbReference type="ARBA" id="ARBA00004606"/>
    </source>
</evidence>
<comment type="similarity">
    <text evidence="3 11">Belongs to the glycosyltransferase 7 family.</text>
</comment>
<proteinExistence type="inferred from homology"/>
<dbReference type="InterPro" id="IPR029044">
    <property type="entry name" value="Nucleotide-diphossugar_trans"/>
</dbReference>
<comment type="pathway">
    <text evidence="2 11">Protein modification; protein glycosylation.</text>
</comment>
<dbReference type="GO" id="GO:0006688">
    <property type="term" value="P:glycosphingolipid biosynthetic process"/>
    <property type="evidence" value="ECO:0000318"/>
    <property type="project" value="GO_Central"/>
</dbReference>
<keyword evidence="7 11" id="KW-0735">Signal-anchor</keyword>
<dbReference type="PRINTS" id="PR02050">
    <property type="entry name" value="B14GALTRFASE"/>
</dbReference>
<dbReference type="GO" id="GO:0016020">
    <property type="term" value="C:membrane"/>
    <property type="evidence" value="ECO:0007669"/>
    <property type="project" value="UniProtKB-SubCell"/>
</dbReference>
<dbReference type="GO" id="GO:0046872">
    <property type="term" value="F:metal ion binding"/>
    <property type="evidence" value="ECO:0007669"/>
    <property type="project" value="UniProtKB-UniRule"/>
</dbReference>
<dbReference type="GO" id="GO:0033842">
    <property type="term" value="F:N-acetyl-beta-glucosaminyl-derivative 4-beta-N-acetylgalactosaminyltransferase activity"/>
    <property type="evidence" value="ECO:0000318"/>
    <property type="project" value="GO_Central"/>
</dbReference>
<dbReference type="InterPro" id="IPR027995">
    <property type="entry name" value="Galactosyl_T_N"/>
</dbReference>
<sequence>MMSTRNVWIICGIIVTIAIYWPTRHARRYDYIDLKDVYKELQFTNKLSHLRNCNYKDVILNNSDVEISEPKNYFTPEHGGVHKPNHCNPLIKVAVIVPYRNRSLQLETFLNYMHNFLQKQYLFYRIFIVNQVDSLPFNRAKMLNYGAKVAIDMDFPCLILHDVDLLPLNSGNIYGCVSKPRHMSSSVDTFRFNLPYLTLFGGVVAISSQHFRKINGLSNHFYGWGGEDDDFYKRLTINDLSPCRFTPVLSRYTMLFHKKEKASPNRYDNMEKSAVLHKSDGLSTLPSNYSIKMEKLYTLILAS</sequence>
<dbReference type="PANTHER" id="PTHR19300:SF48">
    <property type="entry name" value="BETA-1,4-N-ACETYLGALACTOSAMINYLTRANSFERASE"/>
    <property type="match status" value="1"/>
</dbReference>
<keyword evidence="5 11" id="KW-0808">Transferase</keyword>
<evidence type="ECO:0000256" key="4">
    <source>
        <dbReference type="ARBA" id="ARBA00022676"/>
    </source>
</evidence>
<feature type="transmembrane region" description="Helical" evidence="11">
    <location>
        <begin position="6"/>
        <end position="23"/>
    </location>
</feature>
<dbReference type="GO" id="GO:0005794">
    <property type="term" value="C:Golgi apparatus"/>
    <property type="evidence" value="ECO:0000318"/>
    <property type="project" value="GO_Central"/>
</dbReference>
<dbReference type="UniPathway" id="UPA00378"/>
<dbReference type="KEGG" id="tca:660633"/>
<keyword evidence="6 11" id="KW-0812">Transmembrane</keyword>
<protein>
    <recommendedName>
        <fullName evidence="11">Beta-1,4-N-acetylgalactosaminyltransferase</fullName>
        <ecNumber evidence="11">2.4.1.-</ecNumber>
    </recommendedName>
    <alternativeName>
        <fullName evidence="11">Beta-4-GalNAcT</fullName>
    </alternativeName>
</protein>
<dbReference type="SUPFAM" id="SSF53448">
    <property type="entry name" value="Nucleotide-diphospho-sugar transferases"/>
    <property type="match status" value="1"/>
</dbReference>
<dbReference type="InterPro" id="IPR003859">
    <property type="entry name" value="Galactosyl_T"/>
</dbReference>
<dbReference type="OrthoDB" id="10038994at2759"/>
<evidence type="ECO:0000259" key="12">
    <source>
        <dbReference type="Pfam" id="PF02709"/>
    </source>
</evidence>
<organism evidence="14 15">
    <name type="scientific">Tribolium castaneum</name>
    <name type="common">Red flour beetle</name>
    <dbReference type="NCBI Taxonomy" id="7070"/>
    <lineage>
        <taxon>Eukaryota</taxon>
        <taxon>Metazoa</taxon>
        <taxon>Ecdysozoa</taxon>
        <taxon>Arthropoda</taxon>
        <taxon>Hexapoda</taxon>
        <taxon>Insecta</taxon>
        <taxon>Pterygota</taxon>
        <taxon>Neoptera</taxon>
        <taxon>Endopterygota</taxon>
        <taxon>Coleoptera</taxon>
        <taxon>Polyphaga</taxon>
        <taxon>Cucujiformia</taxon>
        <taxon>Tenebrionidae</taxon>
        <taxon>Tenebrionidae incertae sedis</taxon>
        <taxon>Tribolium</taxon>
    </lineage>
</organism>
<accession>D7EJY6</accession>
<dbReference type="EC" id="2.4.1.-" evidence="11"/>
<reference evidence="14 15" key="2">
    <citation type="journal article" date="2010" name="Nucleic Acids Res.">
        <title>BeetleBase in 2010: revisions to provide comprehensive genomic information for Tribolium castaneum.</title>
        <authorList>
            <person name="Kim H.S."/>
            <person name="Murphy T."/>
            <person name="Xia J."/>
            <person name="Caragea D."/>
            <person name="Park Y."/>
            <person name="Beeman R.W."/>
            <person name="Lorenzen M.D."/>
            <person name="Butcher S."/>
            <person name="Manak J.R."/>
            <person name="Brown S.J."/>
        </authorList>
    </citation>
    <scope>NUCLEOTIDE SEQUENCE [LARGE SCALE GENOMIC DNA]</scope>
    <source>
        <strain evidence="14 15">Georgia GA2</strain>
    </source>
</reference>
<dbReference type="OMA" id="CANEPRH"/>
<gene>
    <name evidence="14" type="primary">AUGUSTUS-3.0.2_06987</name>
    <name evidence="14" type="ORF">TcasGA2_TC006987</name>
</gene>
<name>D7EJY6_TRICA</name>
<keyword evidence="11" id="KW-0464">Manganese</keyword>
<dbReference type="Proteomes" id="UP000007266">
    <property type="component" value="Unassembled WGS sequence"/>
</dbReference>